<dbReference type="Proteomes" id="UP000006346">
    <property type="component" value="Chromosome"/>
</dbReference>
<name>G7W8B4_DESOD</name>
<evidence type="ECO:0000313" key="2">
    <source>
        <dbReference type="Proteomes" id="UP000006346"/>
    </source>
</evidence>
<keyword evidence="2" id="KW-1185">Reference proteome</keyword>
<reference evidence="2" key="1">
    <citation type="submission" date="2011-11" db="EMBL/GenBank/DDBJ databases">
        <title>Complete sequence of Desulfosporosinus orientis DSM 765.</title>
        <authorList>
            <person name="Lucas S."/>
            <person name="Han J."/>
            <person name="Lapidus A."/>
            <person name="Cheng J.-F."/>
            <person name="Goodwin L."/>
            <person name="Pitluck S."/>
            <person name="Peters L."/>
            <person name="Ovchinnikova G."/>
            <person name="Teshima H."/>
            <person name="Detter J.C."/>
            <person name="Han C."/>
            <person name="Tapia R."/>
            <person name="Land M."/>
            <person name="Hauser L."/>
            <person name="Kyrpides N."/>
            <person name="Ivanova N."/>
            <person name="Pagani I."/>
            <person name="Pester M."/>
            <person name="Spring S."/>
            <person name="Ollivier B."/>
            <person name="Rattei T."/>
            <person name="Klenk H.-P."/>
            <person name="Wagner M."/>
            <person name="Loy A."/>
            <person name="Woyke T."/>
        </authorList>
    </citation>
    <scope>NUCLEOTIDE SEQUENCE [LARGE SCALE GENOMIC DNA]</scope>
    <source>
        <strain evidence="2">ATCC 19365 / DSM 765 / NCIMB 8382 / VKM B-1628</strain>
    </source>
</reference>
<gene>
    <name evidence="1" type="ordered locus">Desor_1395</name>
</gene>
<protein>
    <submittedName>
        <fullName evidence="1">Uncharacterized protein</fullName>
    </submittedName>
</protein>
<organism evidence="1 2">
    <name type="scientific">Desulfosporosinus orientis (strain ATCC 19365 / DSM 765 / NCIMB 8382 / VKM B-1628 / Singapore I)</name>
    <name type="common">Desulfotomaculum orientis</name>
    <dbReference type="NCBI Taxonomy" id="768706"/>
    <lineage>
        <taxon>Bacteria</taxon>
        <taxon>Bacillati</taxon>
        <taxon>Bacillota</taxon>
        <taxon>Clostridia</taxon>
        <taxon>Eubacteriales</taxon>
        <taxon>Desulfitobacteriaceae</taxon>
        <taxon>Desulfosporosinus</taxon>
    </lineage>
</organism>
<dbReference type="HOGENOM" id="CLU_1591878_0_0_9"/>
<dbReference type="AlphaFoldDB" id="G7W8B4"/>
<dbReference type="PATRIC" id="fig|768706.3.peg.1381"/>
<proteinExistence type="predicted"/>
<dbReference type="KEGG" id="dor:Desor_1395"/>
<reference evidence="1 2" key="2">
    <citation type="journal article" date="2012" name="J. Bacteriol.">
        <title>Complete genome sequences of Desulfosporosinus orientis DSM765T, Desulfosporosinus youngiae DSM17734T, Desulfosporosinus meridiei DSM13257T, and Desulfosporosinus acidiphilus DSM22704T.</title>
        <authorList>
            <person name="Pester M."/>
            <person name="Brambilla E."/>
            <person name="Alazard D."/>
            <person name="Rattei T."/>
            <person name="Weinmaier T."/>
            <person name="Han J."/>
            <person name="Lucas S."/>
            <person name="Lapidus A."/>
            <person name="Cheng J.F."/>
            <person name="Goodwin L."/>
            <person name="Pitluck S."/>
            <person name="Peters L."/>
            <person name="Ovchinnikova G."/>
            <person name="Teshima H."/>
            <person name="Detter J.C."/>
            <person name="Han C.S."/>
            <person name="Tapia R."/>
            <person name="Land M.L."/>
            <person name="Hauser L."/>
            <person name="Kyrpides N.C."/>
            <person name="Ivanova N.N."/>
            <person name="Pagani I."/>
            <person name="Huntmann M."/>
            <person name="Wei C.L."/>
            <person name="Davenport K.W."/>
            <person name="Daligault H."/>
            <person name="Chain P.S."/>
            <person name="Chen A."/>
            <person name="Mavromatis K."/>
            <person name="Markowitz V."/>
            <person name="Szeto E."/>
            <person name="Mikhailova N."/>
            <person name="Pati A."/>
            <person name="Wagner M."/>
            <person name="Woyke T."/>
            <person name="Ollivier B."/>
            <person name="Klenk H.P."/>
            <person name="Spring S."/>
            <person name="Loy A."/>
        </authorList>
    </citation>
    <scope>NUCLEOTIDE SEQUENCE [LARGE SCALE GENOMIC DNA]</scope>
    <source>
        <strain evidence="2">ATCC 19365 / DSM 765 / NCIMB 8382 / VKM B-1628</strain>
    </source>
</reference>
<dbReference type="eggNOG" id="ENOG5032UHF">
    <property type="taxonomic scope" value="Bacteria"/>
</dbReference>
<dbReference type="STRING" id="768706.Desor_1395"/>
<dbReference type="EMBL" id="CP003108">
    <property type="protein sequence ID" value="AET67054.1"/>
    <property type="molecule type" value="Genomic_DNA"/>
</dbReference>
<sequence length="167" mass="19064">MYLLVLKNVILNTSETERVICMIWPIRGPVPGVYYANARLMQVVSDEVSGDLRIRAVFDEREERELVYEGMYYSQLDESSVGFVVTLAAEITPAQLIEPEYRQAAARLYDDCGADDAFLRDMHKRGSRLFIHYTDKGGYLVLAKRLIWEKQETSQKAGENTNRTSSG</sequence>
<accession>G7W8B4</accession>
<evidence type="ECO:0000313" key="1">
    <source>
        <dbReference type="EMBL" id="AET67054.1"/>
    </source>
</evidence>